<dbReference type="Proteomes" id="UP000087171">
    <property type="component" value="Chromosome Ca4"/>
</dbReference>
<sequence length="114" mass="13032">MTVEDSDSDEVLLMATTKSNDDCPEQWYLDTCCSNHMTDHKDWFVSIDEKVKREIRFANNSSVNAEGVGKVLIQRRDGKQSFICGALYVSNMKNNMLSLEQLLEKGYSMKMEHG</sequence>
<reference evidence="3" key="2">
    <citation type="submission" date="2025-08" db="UniProtKB">
        <authorList>
            <consortium name="RefSeq"/>
        </authorList>
    </citation>
    <scope>IDENTIFICATION</scope>
    <source>
        <tissue evidence="3">Etiolated seedlings</tissue>
    </source>
</reference>
<dbReference type="eggNOG" id="KOG0017">
    <property type="taxonomic scope" value="Eukaryota"/>
</dbReference>
<dbReference type="OrthoDB" id="2015125at2759"/>
<dbReference type="GeneID" id="101494067"/>
<feature type="domain" description="Retrovirus-related Pol polyprotein from transposon TNT 1-94-like beta-barrel" evidence="1">
    <location>
        <begin position="27"/>
        <end position="107"/>
    </location>
</feature>
<dbReference type="KEGG" id="cam:101494067"/>
<proteinExistence type="predicted"/>
<dbReference type="InterPro" id="IPR054722">
    <property type="entry name" value="PolX-like_BBD"/>
</dbReference>
<evidence type="ECO:0000259" key="1">
    <source>
        <dbReference type="Pfam" id="PF22936"/>
    </source>
</evidence>
<protein>
    <submittedName>
        <fullName evidence="3">Uncharacterized protein LOC101494067</fullName>
    </submittedName>
</protein>
<accession>A0A1S2Y305</accession>
<dbReference type="RefSeq" id="XP_004498520.1">
    <property type="nucleotide sequence ID" value="XM_004498463.1"/>
</dbReference>
<evidence type="ECO:0000313" key="2">
    <source>
        <dbReference type="Proteomes" id="UP000087171"/>
    </source>
</evidence>
<evidence type="ECO:0000313" key="3">
    <source>
        <dbReference type="RefSeq" id="XP_004498520.1"/>
    </source>
</evidence>
<dbReference type="AlphaFoldDB" id="A0A1S2Y305"/>
<gene>
    <name evidence="3" type="primary">LOC101494067</name>
</gene>
<dbReference type="Pfam" id="PF22936">
    <property type="entry name" value="Pol_BBD"/>
    <property type="match status" value="1"/>
</dbReference>
<dbReference type="STRING" id="3827.A0A1S2Y305"/>
<reference evidence="2" key="1">
    <citation type="journal article" date="2013" name="Nat. Biotechnol.">
        <title>Draft genome sequence of chickpea (Cicer arietinum) provides a resource for trait improvement.</title>
        <authorList>
            <person name="Varshney R.K."/>
            <person name="Song C."/>
            <person name="Saxena R.K."/>
            <person name="Azam S."/>
            <person name="Yu S."/>
            <person name="Sharpe A.G."/>
            <person name="Cannon S."/>
            <person name="Baek J."/>
            <person name="Rosen B.D."/>
            <person name="Tar'an B."/>
            <person name="Millan T."/>
            <person name="Zhang X."/>
            <person name="Ramsay L.D."/>
            <person name="Iwata A."/>
            <person name="Wang Y."/>
            <person name="Nelson W."/>
            <person name="Farmer A.D."/>
            <person name="Gaur P.M."/>
            <person name="Soderlund C."/>
            <person name="Penmetsa R.V."/>
            <person name="Xu C."/>
            <person name="Bharti A.K."/>
            <person name="He W."/>
            <person name="Winter P."/>
            <person name="Zhao S."/>
            <person name="Hane J.K."/>
            <person name="Carrasquilla-Garcia N."/>
            <person name="Condie J.A."/>
            <person name="Upadhyaya H.D."/>
            <person name="Luo M.C."/>
            <person name="Thudi M."/>
            <person name="Gowda C.L."/>
            <person name="Singh N.P."/>
            <person name="Lichtenzveig J."/>
            <person name="Gali K.K."/>
            <person name="Rubio J."/>
            <person name="Nadarajan N."/>
            <person name="Dolezel J."/>
            <person name="Bansal K.C."/>
            <person name="Xu X."/>
            <person name="Edwards D."/>
            <person name="Zhang G."/>
            <person name="Kahl G."/>
            <person name="Gil J."/>
            <person name="Singh K.B."/>
            <person name="Datta S.K."/>
            <person name="Jackson S.A."/>
            <person name="Wang J."/>
            <person name="Cook D.R."/>
        </authorList>
    </citation>
    <scope>NUCLEOTIDE SEQUENCE [LARGE SCALE GENOMIC DNA]</scope>
    <source>
        <strain evidence="2">cv. CDC Frontier</strain>
    </source>
</reference>
<name>A0A1S2Y305_CICAR</name>
<organism evidence="2 3">
    <name type="scientific">Cicer arietinum</name>
    <name type="common">Chickpea</name>
    <name type="synonym">Garbanzo</name>
    <dbReference type="NCBI Taxonomy" id="3827"/>
    <lineage>
        <taxon>Eukaryota</taxon>
        <taxon>Viridiplantae</taxon>
        <taxon>Streptophyta</taxon>
        <taxon>Embryophyta</taxon>
        <taxon>Tracheophyta</taxon>
        <taxon>Spermatophyta</taxon>
        <taxon>Magnoliopsida</taxon>
        <taxon>eudicotyledons</taxon>
        <taxon>Gunneridae</taxon>
        <taxon>Pentapetalae</taxon>
        <taxon>rosids</taxon>
        <taxon>fabids</taxon>
        <taxon>Fabales</taxon>
        <taxon>Fabaceae</taxon>
        <taxon>Papilionoideae</taxon>
        <taxon>50 kb inversion clade</taxon>
        <taxon>NPAAA clade</taxon>
        <taxon>Hologalegina</taxon>
        <taxon>IRL clade</taxon>
        <taxon>Cicereae</taxon>
        <taxon>Cicer</taxon>
    </lineage>
</organism>
<keyword evidence="2" id="KW-1185">Reference proteome</keyword>
<dbReference type="PaxDb" id="3827-XP_004498520.1"/>